<name>A0A6G1GK83_9PEZI</name>
<evidence type="ECO:0000313" key="3">
    <source>
        <dbReference type="Proteomes" id="UP000800041"/>
    </source>
</evidence>
<dbReference type="Gene3D" id="3.30.420.10">
    <property type="entry name" value="Ribonuclease H-like superfamily/Ribonuclease H"/>
    <property type="match status" value="1"/>
</dbReference>
<dbReference type="OrthoDB" id="5410741at2759"/>
<organism evidence="2 3">
    <name type="scientific">Aulographum hederae CBS 113979</name>
    <dbReference type="NCBI Taxonomy" id="1176131"/>
    <lineage>
        <taxon>Eukaryota</taxon>
        <taxon>Fungi</taxon>
        <taxon>Dikarya</taxon>
        <taxon>Ascomycota</taxon>
        <taxon>Pezizomycotina</taxon>
        <taxon>Dothideomycetes</taxon>
        <taxon>Pleosporomycetidae</taxon>
        <taxon>Aulographales</taxon>
        <taxon>Aulographaceae</taxon>
    </lineage>
</organism>
<accession>A0A6G1GK83</accession>
<dbReference type="EMBL" id="ML977201">
    <property type="protein sequence ID" value="KAF1981363.1"/>
    <property type="molecule type" value="Genomic_DNA"/>
</dbReference>
<gene>
    <name evidence="2" type="ORF">K402DRAFT_386651</name>
</gene>
<dbReference type="Proteomes" id="UP000800041">
    <property type="component" value="Unassembled WGS sequence"/>
</dbReference>
<dbReference type="AlphaFoldDB" id="A0A6G1GK83"/>
<evidence type="ECO:0000259" key="1">
    <source>
        <dbReference type="Pfam" id="PF13358"/>
    </source>
</evidence>
<evidence type="ECO:0000313" key="2">
    <source>
        <dbReference type="EMBL" id="KAF1981363.1"/>
    </source>
</evidence>
<sequence>MKKYTEKILPKYIQAVKAHKARYGRAILLEDNDPSHGTRSADSLAYQAKKEAGIELLKHPPESPDLNATEGLWNIVKQRLRDVEYRNEEDLMDQANNAWRSITQAEIRARFDDLSRRCKILAKGDGRRIRNRLW</sequence>
<dbReference type="Pfam" id="PF13358">
    <property type="entry name" value="DDE_3"/>
    <property type="match status" value="1"/>
</dbReference>
<reference evidence="2" key="1">
    <citation type="journal article" date="2020" name="Stud. Mycol.">
        <title>101 Dothideomycetes genomes: a test case for predicting lifestyles and emergence of pathogens.</title>
        <authorList>
            <person name="Haridas S."/>
            <person name="Albert R."/>
            <person name="Binder M."/>
            <person name="Bloem J."/>
            <person name="Labutti K."/>
            <person name="Salamov A."/>
            <person name="Andreopoulos B."/>
            <person name="Baker S."/>
            <person name="Barry K."/>
            <person name="Bills G."/>
            <person name="Bluhm B."/>
            <person name="Cannon C."/>
            <person name="Castanera R."/>
            <person name="Culley D."/>
            <person name="Daum C."/>
            <person name="Ezra D."/>
            <person name="Gonzalez J."/>
            <person name="Henrissat B."/>
            <person name="Kuo A."/>
            <person name="Liang C."/>
            <person name="Lipzen A."/>
            <person name="Lutzoni F."/>
            <person name="Magnuson J."/>
            <person name="Mondo S."/>
            <person name="Nolan M."/>
            <person name="Ohm R."/>
            <person name="Pangilinan J."/>
            <person name="Park H.-J."/>
            <person name="Ramirez L."/>
            <person name="Alfaro M."/>
            <person name="Sun H."/>
            <person name="Tritt A."/>
            <person name="Yoshinaga Y."/>
            <person name="Zwiers L.-H."/>
            <person name="Turgeon B."/>
            <person name="Goodwin S."/>
            <person name="Spatafora J."/>
            <person name="Crous P."/>
            <person name="Grigoriev I."/>
        </authorList>
    </citation>
    <scope>NUCLEOTIDE SEQUENCE</scope>
    <source>
        <strain evidence="2">CBS 113979</strain>
    </source>
</reference>
<dbReference type="InterPro" id="IPR038717">
    <property type="entry name" value="Tc1-like_DDE_dom"/>
</dbReference>
<dbReference type="InterPro" id="IPR036397">
    <property type="entry name" value="RNaseH_sf"/>
</dbReference>
<proteinExistence type="predicted"/>
<protein>
    <recommendedName>
        <fullName evidence="1">Tc1-like transposase DDE domain-containing protein</fullName>
    </recommendedName>
</protein>
<dbReference type="GO" id="GO:0003676">
    <property type="term" value="F:nucleic acid binding"/>
    <property type="evidence" value="ECO:0007669"/>
    <property type="project" value="InterPro"/>
</dbReference>
<feature type="domain" description="Tc1-like transposase DDE" evidence="1">
    <location>
        <begin position="2"/>
        <end position="91"/>
    </location>
</feature>
<keyword evidence="3" id="KW-1185">Reference proteome</keyword>